<gene>
    <name evidence="2" type="ORF">TGAMA5MH_02885</name>
</gene>
<reference evidence="2 3" key="1">
    <citation type="submission" date="2017-02" db="EMBL/GenBank/DDBJ databases">
        <title>Genomes of Trichoderma spp. with biocontrol activity.</title>
        <authorList>
            <person name="Gardiner D."/>
            <person name="Kazan K."/>
            <person name="Vos C."/>
            <person name="Harvey P."/>
        </authorList>
    </citation>
    <scope>NUCLEOTIDE SEQUENCE [LARGE SCALE GENOMIC DNA]</scope>
    <source>
        <strain evidence="2 3">A5MH</strain>
    </source>
</reference>
<dbReference type="OrthoDB" id="10533338at2759"/>
<sequence length="130" mass="14546">MPANNNNVGKKSQALRGRKPAPAQPPAKKAKMPPKGSREEAQQKLEHLRQDLRDVIRKELAIAKQKQSVLDRIKHWKKELGARPEDKDADALADALFDKIVKGEQEELAAIGDYNKEGVQSFVQAVQDDE</sequence>
<comment type="caution">
    <text evidence="2">The sequence shown here is derived from an EMBL/GenBank/DDBJ whole genome shotgun (WGS) entry which is preliminary data.</text>
</comment>
<dbReference type="AlphaFoldDB" id="A0A2K0TJF0"/>
<feature type="compositionally biased region" description="Polar residues" evidence="1">
    <location>
        <begin position="1"/>
        <end position="10"/>
    </location>
</feature>
<organism evidence="2 3">
    <name type="scientific">Trichoderma gamsii</name>
    <dbReference type="NCBI Taxonomy" id="398673"/>
    <lineage>
        <taxon>Eukaryota</taxon>
        <taxon>Fungi</taxon>
        <taxon>Dikarya</taxon>
        <taxon>Ascomycota</taxon>
        <taxon>Pezizomycotina</taxon>
        <taxon>Sordariomycetes</taxon>
        <taxon>Hypocreomycetidae</taxon>
        <taxon>Hypocreales</taxon>
        <taxon>Hypocreaceae</taxon>
        <taxon>Trichoderma</taxon>
    </lineage>
</organism>
<accession>A0A2K0TJF0</accession>
<proteinExistence type="predicted"/>
<evidence type="ECO:0000313" key="3">
    <source>
        <dbReference type="Proteomes" id="UP000236546"/>
    </source>
</evidence>
<dbReference type="EMBL" id="MTYH01000024">
    <property type="protein sequence ID" value="PNP45660.1"/>
    <property type="molecule type" value="Genomic_DNA"/>
</dbReference>
<evidence type="ECO:0000256" key="1">
    <source>
        <dbReference type="SAM" id="MobiDB-lite"/>
    </source>
</evidence>
<feature type="region of interest" description="Disordered" evidence="1">
    <location>
        <begin position="1"/>
        <end position="44"/>
    </location>
</feature>
<evidence type="ECO:0000313" key="2">
    <source>
        <dbReference type="EMBL" id="PNP45660.1"/>
    </source>
</evidence>
<dbReference type="Proteomes" id="UP000236546">
    <property type="component" value="Unassembled WGS sequence"/>
</dbReference>
<protein>
    <submittedName>
        <fullName evidence="2">Uncharacterized protein</fullName>
    </submittedName>
</protein>
<name>A0A2K0TJF0_9HYPO</name>